<protein>
    <submittedName>
        <fullName evidence="2">NrdH-redoxin</fullName>
    </submittedName>
</protein>
<dbReference type="Gene3D" id="3.40.30.10">
    <property type="entry name" value="Glutaredoxin"/>
    <property type="match status" value="1"/>
</dbReference>
<evidence type="ECO:0000313" key="3">
    <source>
        <dbReference type="Proteomes" id="UP000217005"/>
    </source>
</evidence>
<evidence type="ECO:0000313" key="2">
    <source>
        <dbReference type="EMBL" id="OZI36380.1"/>
    </source>
</evidence>
<gene>
    <name evidence="2" type="ORF">CEG14_15380</name>
</gene>
<dbReference type="CDD" id="cd02976">
    <property type="entry name" value="NrdH"/>
    <property type="match status" value="1"/>
</dbReference>
<dbReference type="PROSITE" id="PS51354">
    <property type="entry name" value="GLUTAREDOXIN_2"/>
    <property type="match status" value="1"/>
</dbReference>
<dbReference type="OrthoDB" id="9795531at2"/>
<name>A0A261SHW2_9BORD</name>
<reference evidence="2 3" key="1">
    <citation type="submission" date="2017-05" db="EMBL/GenBank/DDBJ databases">
        <title>Complete and WGS of Bordetella genogroups.</title>
        <authorList>
            <person name="Spilker T."/>
            <person name="LiPuma J."/>
        </authorList>
    </citation>
    <scope>NUCLEOTIDE SEQUENCE [LARGE SCALE GENOMIC DNA]</scope>
    <source>
        <strain evidence="2 3">AU17610</strain>
    </source>
</reference>
<dbReference type="InterPro" id="IPR002109">
    <property type="entry name" value="Glutaredoxin"/>
</dbReference>
<dbReference type="Pfam" id="PF00462">
    <property type="entry name" value="Glutaredoxin"/>
    <property type="match status" value="1"/>
</dbReference>
<feature type="domain" description="Glutaredoxin" evidence="1">
    <location>
        <begin position="6"/>
        <end position="63"/>
    </location>
</feature>
<organism evidence="2 3">
    <name type="scientific">Bordetella genomosp. 1</name>
    <dbReference type="NCBI Taxonomy" id="1395607"/>
    <lineage>
        <taxon>Bacteria</taxon>
        <taxon>Pseudomonadati</taxon>
        <taxon>Pseudomonadota</taxon>
        <taxon>Betaproteobacteria</taxon>
        <taxon>Burkholderiales</taxon>
        <taxon>Alcaligenaceae</taxon>
        <taxon>Bordetella</taxon>
    </lineage>
</organism>
<accession>A0A261SHW2</accession>
<dbReference type="EMBL" id="NEVL01000003">
    <property type="protein sequence ID" value="OZI36380.1"/>
    <property type="molecule type" value="Genomic_DNA"/>
</dbReference>
<evidence type="ECO:0000259" key="1">
    <source>
        <dbReference type="Pfam" id="PF00462"/>
    </source>
</evidence>
<dbReference type="RefSeq" id="WP_094827186.1">
    <property type="nucleotide sequence ID" value="NZ_NEVL01000003.1"/>
</dbReference>
<dbReference type="Proteomes" id="UP000217005">
    <property type="component" value="Unassembled WGS sequence"/>
</dbReference>
<dbReference type="AlphaFoldDB" id="A0A261SHW2"/>
<proteinExistence type="predicted"/>
<dbReference type="SUPFAM" id="SSF52833">
    <property type="entry name" value="Thioredoxin-like"/>
    <property type="match status" value="1"/>
</dbReference>
<comment type="caution">
    <text evidence="2">The sequence shown here is derived from an EMBL/GenBank/DDBJ whole genome shotgun (WGS) entry which is preliminary data.</text>
</comment>
<sequence>MTAHTIEIYTTPDCPDCHALKAWLTAQGVPFIEHDLTQPAVADEARRRTGMRVAPLTLIDGQVFYGVFSEQQPRIAALLGLT</sequence>
<dbReference type="InterPro" id="IPR036249">
    <property type="entry name" value="Thioredoxin-like_sf"/>
</dbReference>